<dbReference type="InterPro" id="IPR052418">
    <property type="entry name" value="Apolipoprotein_B"/>
</dbReference>
<evidence type="ECO:0000259" key="17">
    <source>
        <dbReference type="Pfam" id="PF01347"/>
    </source>
</evidence>
<dbReference type="SUPFAM" id="SSF56968">
    <property type="entry name" value="Lipovitellin-phosvitin complex, beta-sheet shell regions"/>
    <property type="match status" value="1"/>
</dbReference>
<keyword evidence="16" id="KW-0850">VLDL</keyword>
<dbReference type="Pfam" id="PF01347">
    <property type="entry name" value="Vitellogenin_N"/>
    <property type="match status" value="1"/>
</dbReference>
<dbReference type="AlphaFoldDB" id="A0A3S1AX09"/>
<evidence type="ECO:0000256" key="9">
    <source>
        <dbReference type="ARBA" id="ARBA00022677"/>
    </source>
</evidence>
<keyword evidence="11" id="KW-0732">Signal</keyword>
<dbReference type="GO" id="GO:0005319">
    <property type="term" value="F:lipid transporter activity"/>
    <property type="evidence" value="ECO:0007669"/>
    <property type="project" value="InterPro"/>
</dbReference>
<evidence type="ECO:0000256" key="3">
    <source>
        <dbReference type="ARBA" id="ARBA00004613"/>
    </source>
</evidence>
<name>A0A3S1AX09_ELYCH</name>
<dbReference type="GO" id="GO:0008203">
    <property type="term" value="P:cholesterol metabolic process"/>
    <property type="evidence" value="ECO:0007669"/>
    <property type="project" value="UniProtKB-KW"/>
</dbReference>
<feature type="domain" description="Vitellogenin" evidence="17">
    <location>
        <begin position="21"/>
        <end position="141"/>
    </location>
</feature>
<dbReference type="PANTHER" id="PTHR13769">
    <property type="entry name" value="APOLIPOPROTEIN B"/>
    <property type="match status" value="1"/>
</dbReference>
<gene>
    <name evidence="18" type="ORF">EGW08_017824</name>
</gene>
<keyword evidence="13" id="KW-0443">Lipid metabolism</keyword>
<evidence type="ECO:0000256" key="8">
    <source>
        <dbReference type="ARBA" id="ARBA00022674"/>
    </source>
</evidence>
<evidence type="ECO:0000256" key="11">
    <source>
        <dbReference type="ARBA" id="ARBA00022729"/>
    </source>
</evidence>
<keyword evidence="10" id="KW-0427">LDL</keyword>
<keyword evidence="12" id="KW-0445">Lipid transport</keyword>
<dbReference type="GO" id="GO:0005811">
    <property type="term" value="C:lipid droplet"/>
    <property type="evidence" value="ECO:0007669"/>
    <property type="project" value="UniProtKB-SubCell"/>
</dbReference>
<dbReference type="GO" id="GO:0034362">
    <property type="term" value="C:low-density lipoprotein particle"/>
    <property type="evidence" value="ECO:0007669"/>
    <property type="project" value="UniProtKB-KW"/>
</dbReference>
<dbReference type="OrthoDB" id="6053481at2759"/>
<evidence type="ECO:0000256" key="1">
    <source>
        <dbReference type="ARBA" id="ARBA00004496"/>
    </source>
</evidence>
<evidence type="ECO:0000256" key="2">
    <source>
        <dbReference type="ARBA" id="ARBA00004502"/>
    </source>
</evidence>
<keyword evidence="14" id="KW-1207">Sterol metabolism</keyword>
<evidence type="ECO:0000256" key="12">
    <source>
        <dbReference type="ARBA" id="ARBA00023055"/>
    </source>
</evidence>
<keyword evidence="4" id="KW-0813">Transport</keyword>
<keyword evidence="5" id="KW-0963">Cytoplasm</keyword>
<comment type="subcellular location">
    <subcellularLocation>
        <location evidence="1">Cytoplasm</location>
    </subcellularLocation>
    <subcellularLocation>
        <location evidence="2">Lipid droplet</location>
    </subcellularLocation>
    <subcellularLocation>
        <location evidence="3">Secreted</location>
    </subcellularLocation>
</comment>
<evidence type="ECO:0000313" key="18">
    <source>
        <dbReference type="EMBL" id="RUS74406.1"/>
    </source>
</evidence>
<evidence type="ECO:0000256" key="10">
    <source>
        <dbReference type="ARBA" id="ARBA00022710"/>
    </source>
</evidence>
<evidence type="ECO:0000256" key="15">
    <source>
        <dbReference type="ARBA" id="ARBA00023221"/>
    </source>
</evidence>
<evidence type="ECO:0000256" key="16">
    <source>
        <dbReference type="ARBA" id="ARBA00023313"/>
    </source>
</evidence>
<accession>A0A3S1AX09</accession>
<feature type="non-terminal residue" evidence="18">
    <location>
        <position position="142"/>
    </location>
</feature>
<reference evidence="18 19" key="1">
    <citation type="submission" date="2019-01" db="EMBL/GenBank/DDBJ databases">
        <title>A draft genome assembly of the solar-powered sea slug Elysia chlorotica.</title>
        <authorList>
            <person name="Cai H."/>
            <person name="Li Q."/>
            <person name="Fang X."/>
            <person name="Li J."/>
            <person name="Curtis N.E."/>
            <person name="Altenburger A."/>
            <person name="Shibata T."/>
            <person name="Feng M."/>
            <person name="Maeda T."/>
            <person name="Schwartz J.A."/>
            <person name="Shigenobu S."/>
            <person name="Lundholm N."/>
            <person name="Nishiyama T."/>
            <person name="Yang H."/>
            <person name="Hasebe M."/>
            <person name="Li S."/>
            <person name="Pierce S.K."/>
            <person name="Wang J."/>
        </authorList>
    </citation>
    <scope>NUCLEOTIDE SEQUENCE [LARGE SCALE GENOMIC DNA]</scope>
    <source>
        <strain evidence="18">EC2010</strain>
        <tissue evidence="18">Whole organism of an adult</tissue>
    </source>
</reference>
<dbReference type="InterPro" id="IPR001747">
    <property type="entry name" value="Vitellogenin_N"/>
</dbReference>
<keyword evidence="8" id="KW-0358">Heparin-binding</keyword>
<dbReference type="GO" id="GO:0008201">
    <property type="term" value="F:heparin binding"/>
    <property type="evidence" value="ECO:0007669"/>
    <property type="project" value="UniProtKB-KW"/>
</dbReference>
<organism evidence="18 19">
    <name type="scientific">Elysia chlorotica</name>
    <name type="common">Eastern emerald elysia</name>
    <name type="synonym">Sea slug</name>
    <dbReference type="NCBI Taxonomy" id="188477"/>
    <lineage>
        <taxon>Eukaryota</taxon>
        <taxon>Metazoa</taxon>
        <taxon>Spiralia</taxon>
        <taxon>Lophotrochozoa</taxon>
        <taxon>Mollusca</taxon>
        <taxon>Gastropoda</taxon>
        <taxon>Heterobranchia</taxon>
        <taxon>Euthyneura</taxon>
        <taxon>Panpulmonata</taxon>
        <taxon>Sacoglossa</taxon>
        <taxon>Placobranchoidea</taxon>
        <taxon>Plakobranchidae</taxon>
        <taxon>Elysia</taxon>
    </lineage>
</organism>
<dbReference type="GO" id="GO:0005737">
    <property type="term" value="C:cytoplasm"/>
    <property type="evidence" value="ECO:0007669"/>
    <property type="project" value="UniProtKB-SubCell"/>
</dbReference>
<keyword evidence="15" id="KW-0753">Steroid metabolism</keyword>
<comment type="caution">
    <text evidence="18">The sequence shown here is derived from an EMBL/GenBank/DDBJ whole genome shotgun (WGS) entry which is preliminary data.</text>
</comment>
<protein>
    <recommendedName>
        <fullName evidence="17">Vitellogenin domain-containing protein</fullName>
    </recommendedName>
</protein>
<keyword evidence="6" id="KW-0964">Secreted</keyword>
<dbReference type="Gene3D" id="2.30.230.10">
    <property type="entry name" value="Lipovitellin, beta-sheet shell regions, chain A"/>
    <property type="match status" value="1"/>
</dbReference>
<evidence type="ECO:0000256" key="13">
    <source>
        <dbReference type="ARBA" id="ARBA00023098"/>
    </source>
</evidence>
<evidence type="ECO:0000256" key="6">
    <source>
        <dbReference type="ARBA" id="ARBA00022525"/>
    </source>
</evidence>
<dbReference type="InterPro" id="IPR015816">
    <property type="entry name" value="Vitellinogen_b-sht_N"/>
</dbReference>
<keyword evidence="9" id="KW-0551">Lipid droplet</keyword>
<proteinExistence type="predicted"/>
<dbReference type="GO" id="GO:0034361">
    <property type="term" value="C:very-low-density lipoprotein particle"/>
    <property type="evidence" value="ECO:0007669"/>
    <property type="project" value="UniProtKB-KW"/>
</dbReference>
<evidence type="ECO:0000256" key="4">
    <source>
        <dbReference type="ARBA" id="ARBA00022448"/>
    </source>
</evidence>
<dbReference type="EMBL" id="RQTK01000833">
    <property type="protein sequence ID" value="RUS74406.1"/>
    <property type="molecule type" value="Genomic_DNA"/>
</dbReference>
<evidence type="ECO:0000256" key="5">
    <source>
        <dbReference type="ARBA" id="ARBA00022490"/>
    </source>
</evidence>
<sequence>YNYLYQAAALVDGVADTPSFDLTCSVLVSTSESACQAQFQVTECELKESDGKTDNKVKHSEDLSRDLSKYPFFVDYCVATENETKITELHVSASEGSTTVLNLKRGIVSALLLPALPQIHHDESAHVMHVVQNDIFGSCPTK</sequence>
<evidence type="ECO:0000256" key="7">
    <source>
        <dbReference type="ARBA" id="ARBA00022548"/>
    </source>
</evidence>
<keyword evidence="7" id="KW-0153">Cholesterol metabolism</keyword>
<evidence type="ECO:0000313" key="19">
    <source>
        <dbReference type="Proteomes" id="UP000271974"/>
    </source>
</evidence>
<evidence type="ECO:0000256" key="14">
    <source>
        <dbReference type="ARBA" id="ARBA00023166"/>
    </source>
</evidence>
<dbReference type="Proteomes" id="UP000271974">
    <property type="component" value="Unassembled WGS sequence"/>
</dbReference>
<dbReference type="PANTHER" id="PTHR13769:SF1">
    <property type="entry name" value="APOLIPOPROTEIN B-100"/>
    <property type="match status" value="1"/>
</dbReference>
<keyword evidence="19" id="KW-1185">Reference proteome</keyword>
<dbReference type="InterPro" id="IPR015819">
    <property type="entry name" value="Lipid_transp_b-sht_shell"/>
</dbReference>
<feature type="non-terminal residue" evidence="18">
    <location>
        <position position="1"/>
    </location>
</feature>